<protein>
    <submittedName>
        <fullName evidence="1">Polysaccharide lyase</fullName>
    </submittedName>
</protein>
<dbReference type="GO" id="GO:0016829">
    <property type="term" value="F:lyase activity"/>
    <property type="evidence" value="ECO:0007669"/>
    <property type="project" value="UniProtKB-KW"/>
</dbReference>
<accession>A0ABU4RXM0</accession>
<evidence type="ECO:0000313" key="2">
    <source>
        <dbReference type="Proteomes" id="UP001273505"/>
    </source>
</evidence>
<reference evidence="1 2" key="1">
    <citation type="submission" date="2023-11" db="EMBL/GenBank/DDBJ databases">
        <title>Gilvimarinus fulvus sp. nov., isolated from the surface of Kelp.</title>
        <authorList>
            <person name="Sun Y.Y."/>
            <person name="Gong Y."/>
            <person name="Du Z.J."/>
        </authorList>
    </citation>
    <scope>NUCLEOTIDE SEQUENCE [LARGE SCALE GENOMIC DNA]</scope>
    <source>
        <strain evidence="1 2">SDUM040013</strain>
    </source>
</reference>
<name>A0ABU4RXM0_9GAMM</name>
<gene>
    <name evidence="1" type="ORF">SCD92_09585</name>
</gene>
<dbReference type="Pfam" id="PF14099">
    <property type="entry name" value="Polysacc_lyase"/>
    <property type="match status" value="1"/>
</dbReference>
<sequence>MLSLVIYGFCTLVASTWAEPWQGDFETEDLSQWHYLANPAGISVQSDCVYQGGYAAEITISGDEQFLWHGNAALNRSELNFKPADTREGTDVYFGWSYYLPKPLSSAKHELGYWESSDSWQQQVRFNIHGEALSFQSSRADEVYWRLPEGASAGVWHDLAMHIHFSSDPTQGHMTIWHDGEKISEQYLQTRVNDTDAMFTQIGILRAREDSTATILIDNARQATDVQTLLAAFDPDRPVTCD</sequence>
<dbReference type="EMBL" id="JAXAFO010000013">
    <property type="protein sequence ID" value="MDX6849613.1"/>
    <property type="molecule type" value="Genomic_DNA"/>
</dbReference>
<proteinExistence type="predicted"/>
<dbReference type="RefSeq" id="WP_319835085.1">
    <property type="nucleotide sequence ID" value="NZ_JAXAFO010000013.1"/>
</dbReference>
<dbReference type="Gene3D" id="2.60.120.200">
    <property type="match status" value="1"/>
</dbReference>
<evidence type="ECO:0000313" key="1">
    <source>
        <dbReference type="EMBL" id="MDX6849613.1"/>
    </source>
</evidence>
<dbReference type="Proteomes" id="UP001273505">
    <property type="component" value="Unassembled WGS sequence"/>
</dbReference>
<dbReference type="InterPro" id="IPR025975">
    <property type="entry name" value="Polysacc_lyase"/>
</dbReference>
<keyword evidence="2" id="KW-1185">Reference proteome</keyword>
<keyword evidence="1" id="KW-0456">Lyase</keyword>
<organism evidence="1 2">
    <name type="scientific">Gilvimarinus gilvus</name>
    <dbReference type="NCBI Taxonomy" id="3058038"/>
    <lineage>
        <taxon>Bacteria</taxon>
        <taxon>Pseudomonadati</taxon>
        <taxon>Pseudomonadota</taxon>
        <taxon>Gammaproteobacteria</taxon>
        <taxon>Cellvibrionales</taxon>
        <taxon>Cellvibrionaceae</taxon>
        <taxon>Gilvimarinus</taxon>
    </lineage>
</organism>
<comment type="caution">
    <text evidence="1">The sequence shown here is derived from an EMBL/GenBank/DDBJ whole genome shotgun (WGS) entry which is preliminary data.</text>
</comment>